<keyword evidence="3" id="KW-0238">DNA-binding</keyword>
<evidence type="ECO:0000313" key="7">
    <source>
        <dbReference type="EMBL" id="KAI9185760.1"/>
    </source>
</evidence>
<dbReference type="AlphaFoldDB" id="A0AAD5J938"/>
<sequence length="130" mass="15070">MAMQFKISKLLTYSDITTKLVLPAQIRVHIPIMKGKHFLDLQVMDSKEQMWTLRYYTRPAGNRASPVITVGWLEFVRAKRLEVGDELTFYGHQDRAADGELQMQYMIQVTRTSNVTYQGEPISLDVENFL</sequence>
<dbReference type="PANTHER" id="PTHR31140">
    <property type="entry name" value="B3 DOMAIN-CONTAINING TRANSCRIPTION FACTOR ABI3"/>
    <property type="match status" value="1"/>
</dbReference>
<evidence type="ECO:0000259" key="6">
    <source>
        <dbReference type="PROSITE" id="PS50863"/>
    </source>
</evidence>
<reference evidence="8" key="1">
    <citation type="journal article" date="2022" name="Plant J.">
        <title>Strategies of tolerance reflected in two North American maple genomes.</title>
        <authorList>
            <person name="McEvoy S.L."/>
            <person name="Sezen U.U."/>
            <person name="Trouern-Trend A."/>
            <person name="McMahon S.M."/>
            <person name="Schaberg P.G."/>
            <person name="Yang J."/>
            <person name="Wegrzyn J.L."/>
            <person name="Swenson N.G."/>
        </authorList>
    </citation>
    <scope>NUCLEOTIDE SEQUENCE</scope>
    <source>
        <strain evidence="8">91603</strain>
    </source>
</reference>
<evidence type="ECO:0000256" key="3">
    <source>
        <dbReference type="ARBA" id="ARBA00023125"/>
    </source>
</evidence>
<gene>
    <name evidence="8" type="ORF">LWI28_008629</name>
    <name evidence="7" type="ORF">LWI28_010424</name>
</gene>
<dbReference type="PANTHER" id="PTHR31140:SF142">
    <property type="entry name" value="TF-B3 DOMAIN-CONTAINING PROTEIN"/>
    <property type="match status" value="1"/>
</dbReference>
<comment type="subcellular location">
    <subcellularLocation>
        <location evidence="1">Nucleus</location>
    </subcellularLocation>
</comment>
<protein>
    <recommendedName>
        <fullName evidence="6">TF-B3 domain-containing protein</fullName>
    </recommendedName>
</protein>
<evidence type="ECO:0000256" key="2">
    <source>
        <dbReference type="ARBA" id="ARBA00023015"/>
    </source>
</evidence>
<dbReference type="EMBL" id="JAJSOW010000051">
    <property type="protein sequence ID" value="KAI9188575.1"/>
    <property type="molecule type" value="Genomic_DNA"/>
</dbReference>
<dbReference type="GO" id="GO:0003677">
    <property type="term" value="F:DNA binding"/>
    <property type="evidence" value="ECO:0007669"/>
    <property type="project" value="UniProtKB-KW"/>
</dbReference>
<dbReference type="InterPro" id="IPR044800">
    <property type="entry name" value="LEC2-like"/>
</dbReference>
<evidence type="ECO:0000256" key="1">
    <source>
        <dbReference type="ARBA" id="ARBA00004123"/>
    </source>
</evidence>
<keyword evidence="9" id="KW-1185">Reference proteome</keyword>
<dbReference type="InterPro" id="IPR015300">
    <property type="entry name" value="DNA-bd_pseudobarrel_sf"/>
</dbReference>
<organism evidence="8 9">
    <name type="scientific">Acer negundo</name>
    <name type="common">Box elder</name>
    <dbReference type="NCBI Taxonomy" id="4023"/>
    <lineage>
        <taxon>Eukaryota</taxon>
        <taxon>Viridiplantae</taxon>
        <taxon>Streptophyta</taxon>
        <taxon>Embryophyta</taxon>
        <taxon>Tracheophyta</taxon>
        <taxon>Spermatophyta</taxon>
        <taxon>Magnoliopsida</taxon>
        <taxon>eudicotyledons</taxon>
        <taxon>Gunneridae</taxon>
        <taxon>Pentapetalae</taxon>
        <taxon>rosids</taxon>
        <taxon>malvids</taxon>
        <taxon>Sapindales</taxon>
        <taxon>Sapindaceae</taxon>
        <taxon>Hippocastanoideae</taxon>
        <taxon>Acereae</taxon>
        <taxon>Acer</taxon>
    </lineage>
</organism>
<name>A0AAD5J938_ACENE</name>
<keyword evidence="2" id="KW-0805">Transcription regulation</keyword>
<evidence type="ECO:0000256" key="5">
    <source>
        <dbReference type="ARBA" id="ARBA00023242"/>
    </source>
</evidence>
<dbReference type="Proteomes" id="UP001064489">
    <property type="component" value="Chromosome 3"/>
</dbReference>
<dbReference type="SUPFAM" id="SSF101936">
    <property type="entry name" value="DNA-binding pseudobarrel domain"/>
    <property type="match status" value="1"/>
</dbReference>
<evidence type="ECO:0000313" key="8">
    <source>
        <dbReference type="EMBL" id="KAI9188575.1"/>
    </source>
</evidence>
<keyword evidence="4" id="KW-0804">Transcription</keyword>
<dbReference type="Gene3D" id="2.40.330.10">
    <property type="entry name" value="DNA-binding pseudobarrel domain"/>
    <property type="match status" value="1"/>
</dbReference>
<accession>A0AAD5J938</accession>
<dbReference type="CDD" id="cd10017">
    <property type="entry name" value="B3_DNA"/>
    <property type="match status" value="1"/>
</dbReference>
<dbReference type="PROSITE" id="PS50863">
    <property type="entry name" value="B3"/>
    <property type="match status" value="1"/>
</dbReference>
<reference evidence="8" key="2">
    <citation type="submission" date="2023-02" db="EMBL/GenBank/DDBJ databases">
        <authorList>
            <person name="Swenson N.G."/>
            <person name="Wegrzyn J.L."/>
            <person name="Mcevoy S.L."/>
        </authorList>
    </citation>
    <scope>NUCLEOTIDE SEQUENCE</scope>
    <source>
        <strain evidence="8">91603</strain>
        <tissue evidence="8">Leaf</tissue>
    </source>
</reference>
<dbReference type="EMBL" id="JAJSOW010000100">
    <property type="protein sequence ID" value="KAI9185760.1"/>
    <property type="molecule type" value="Genomic_DNA"/>
</dbReference>
<comment type="caution">
    <text evidence="8">The sequence shown here is derived from an EMBL/GenBank/DDBJ whole genome shotgun (WGS) entry which is preliminary data.</text>
</comment>
<feature type="domain" description="TF-B3" evidence="6">
    <location>
        <begin position="5"/>
        <end position="113"/>
    </location>
</feature>
<dbReference type="InterPro" id="IPR003340">
    <property type="entry name" value="B3_DNA-bd"/>
</dbReference>
<dbReference type="GO" id="GO:0003700">
    <property type="term" value="F:DNA-binding transcription factor activity"/>
    <property type="evidence" value="ECO:0007669"/>
    <property type="project" value="InterPro"/>
</dbReference>
<evidence type="ECO:0000313" key="9">
    <source>
        <dbReference type="Proteomes" id="UP001064489"/>
    </source>
</evidence>
<dbReference type="SMART" id="SM01019">
    <property type="entry name" value="B3"/>
    <property type="match status" value="1"/>
</dbReference>
<evidence type="ECO:0000256" key="4">
    <source>
        <dbReference type="ARBA" id="ARBA00023163"/>
    </source>
</evidence>
<dbReference type="GO" id="GO:0005634">
    <property type="term" value="C:nucleus"/>
    <property type="evidence" value="ECO:0007669"/>
    <property type="project" value="UniProtKB-SubCell"/>
</dbReference>
<proteinExistence type="predicted"/>
<dbReference type="Pfam" id="PF02362">
    <property type="entry name" value="B3"/>
    <property type="match status" value="1"/>
</dbReference>
<keyword evidence="5" id="KW-0539">Nucleus</keyword>